<evidence type="ECO:0000259" key="7">
    <source>
        <dbReference type="PROSITE" id="PS51123"/>
    </source>
</evidence>
<dbReference type="Gene3D" id="3.30.1330.60">
    <property type="entry name" value="OmpA-like domain"/>
    <property type="match status" value="1"/>
</dbReference>
<dbReference type="PROSITE" id="PS51123">
    <property type="entry name" value="OMPA_2"/>
    <property type="match status" value="1"/>
</dbReference>
<accession>A0A514CCZ9</accession>
<feature type="region of interest" description="Disordered" evidence="5">
    <location>
        <begin position="177"/>
        <end position="197"/>
    </location>
</feature>
<feature type="signal peptide" evidence="6">
    <location>
        <begin position="1"/>
        <end position="21"/>
    </location>
</feature>
<evidence type="ECO:0000256" key="6">
    <source>
        <dbReference type="SAM" id="SignalP"/>
    </source>
</evidence>
<comment type="subcellular location">
    <subcellularLocation>
        <location evidence="1">Cell outer membrane</location>
    </subcellularLocation>
</comment>
<name>A0A514CCZ9_9BACT</name>
<gene>
    <name evidence="8" type="ORF">FKX85_00090</name>
</gene>
<protein>
    <submittedName>
        <fullName evidence="8">OmpA family protein</fullName>
    </submittedName>
</protein>
<keyword evidence="2 4" id="KW-0472">Membrane</keyword>
<proteinExistence type="predicted"/>
<keyword evidence="9" id="KW-1185">Reference proteome</keyword>
<reference evidence="8 9" key="1">
    <citation type="submission" date="2019-06" db="EMBL/GenBank/DDBJ databases">
        <title>Echinicola alkalisoli sp. nov. isolated from saline soil.</title>
        <authorList>
            <person name="Sun J.-Q."/>
            <person name="Xu L."/>
        </authorList>
    </citation>
    <scope>NUCLEOTIDE SEQUENCE [LARGE SCALE GENOMIC DNA]</scope>
    <source>
        <strain evidence="8 9">LN3S3</strain>
    </source>
</reference>
<dbReference type="PANTHER" id="PTHR30329">
    <property type="entry name" value="STATOR ELEMENT OF FLAGELLAR MOTOR COMPLEX"/>
    <property type="match status" value="1"/>
</dbReference>
<feature type="chain" id="PRO_5021871555" evidence="6">
    <location>
        <begin position="22"/>
        <end position="223"/>
    </location>
</feature>
<dbReference type="InterPro" id="IPR039567">
    <property type="entry name" value="Gly-zipper"/>
</dbReference>
<dbReference type="InterPro" id="IPR006690">
    <property type="entry name" value="OMPA-like_CS"/>
</dbReference>
<dbReference type="PRINTS" id="PR01023">
    <property type="entry name" value="NAFLGMOTY"/>
</dbReference>
<dbReference type="Pfam" id="PF00691">
    <property type="entry name" value="OmpA"/>
    <property type="match status" value="1"/>
</dbReference>
<dbReference type="InterPro" id="IPR006665">
    <property type="entry name" value="OmpA-like"/>
</dbReference>
<dbReference type="RefSeq" id="WP_141612809.1">
    <property type="nucleotide sequence ID" value="NZ_CP041253.1"/>
</dbReference>
<dbReference type="Proteomes" id="UP000316614">
    <property type="component" value="Chromosome"/>
</dbReference>
<feature type="domain" description="OmpA-like" evidence="7">
    <location>
        <begin position="92"/>
        <end position="209"/>
    </location>
</feature>
<dbReference type="AlphaFoldDB" id="A0A514CCZ9"/>
<evidence type="ECO:0000256" key="5">
    <source>
        <dbReference type="SAM" id="MobiDB-lite"/>
    </source>
</evidence>
<dbReference type="InterPro" id="IPR006664">
    <property type="entry name" value="OMP_bac"/>
</dbReference>
<dbReference type="EMBL" id="CP041253">
    <property type="protein sequence ID" value="QDH77524.1"/>
    <property type="molecule type" value="Genomic_DNA"/>
</dbReference>
<keyword evidence="3" id="KW-0998">Cell outer membrane</keyword>
<evidence type="ECO:0000256" key="4">
    <source>
        <dbReference type="PROSITE-ProRule" id="PRU00473"/>
    </source>
</evidence>
<keyword evidence="6" id="KW-0732">Signal</keyword>
<dbReference type="GO" id="GO:0009279">
    <property type="term" value="C:cell outer membrane"/>
    <property type="evidence" value="ECO:0007669"/>
    <property type="project" value="UniProtKB-SubCell"/>
</dbReference>
<dbReference type="PROSITE" id="PS01068">
    <property type="entry name" value="OMPA_1"/>
    <property type="match status" value="1"/>
</dbReference>
<dbReference type="Pfam" id="PF13488">
    <property type="entry name" value="Gly-zipper_Omp"/>
    <property type="match status" value="1"/>
</dbReference>
<dbReference type="InterPro" id="IPR036737">
    <property type="entry name" value="OmpA-like_sf"/>
</dbReference>
<dbReference type="OrthoDB" id="9782229at2"/>
<sequence length="223" mass="23319">MKTLKSVLAIVLSATVLFSCADWSKTGKGAAIGAGAGGALGGLIGNKKGNTAAGAVIGAAVGGAAGAAIGKYMDKQAKEMEEIENAEVERVGEGIQVTFDSGILFGFDSYQLTPQAQENVMEMARILNEYPDTNIMIDGHTDSKGSEEYNQKLSEQRAGSVANYLKMQGIDSSRLTTVGHGESVPVASNDTDAGRAENRRVEVAITANEDLVEKAEKGELENM</sequence>
<dbReference type="KEGG" id="echi:FKX85_00090"/>
<organism evidence="8 9">
    <name type="scientific">Echinicola soli</name>
    <dbReference type="NCBI Taxonomy" id="2591634"/>
    <lineage>
        <taxon>Bacteria</taxon>
        <taxon>Pseudomonadati</taxon>
        <taxon>Bacteroidota</taxon>
        <taxon>Cytophagia</taxon>
        <taxon>Cytophagales</taxon>
        <taxon>Cyclobacteriaceae</taxon>
        <taxon>Echinicola</taxon>
    </lineage>
</organism>
<evidence type="ECO:0000256" key="3">
    <source>
        <dbReference type="ARBA" id="ARBA00023237"/>
    </source>
</evidence>
<evidence type="ECO:0000256" key="1">
    <source>
        <dbReference type="ARBA" id="ARBA00004442"/>
    </source>
</evidence>
<dbReference type="PANTHER" id="PTHR30329:SF21">
    <property type="entry name" value="LIPOPROTEIN YIAD-RELATED"/>
    <property type="match status" value="1"/>
</dbReference>
<dbReference type="PROSITE" id="PS51257">
    <property type="entry name" value="PROKAR_LIPOPROTEIN"/>
    <property type="match status" value="1"/>
</dbReference>
<evidence type="ECO:0000313" key="9">
    <source>
        <dbReference type="Proteomes" id="UP000316614"/>
    </source>
</evidence>
<evidence type="ECO:0000313" key="8">
    <source>
        <dbReference type="EMBL" id="QDH77524.1"/>
    </source>
</evidence>
<dbReference type="SUPFAM" id="SSF103088">
    <property type="entry name" value="OmpA-like"/>
    <property type="match status" value="1"/>
</dbReference>
<dbReference type="CDD" id="cd07185">
    <property type="entry name" value="OmpA_C-like"/>
    <property type="match status" value="1"/>
</dbReference>
<dbReference type="InterPro" id="IPR050330">
    <property type="entry name" value="Bact_OuterMem_StrucFunc"/>
</dbReference>
<dbReference type="PRINTS" id="PR01021">
    <property type="entry name" value="OMPADOMAIN"/>
</dbReference>
<evidence type="ECO:0000256" key="2">
    <source>
        <dbReference type="ARBA" id="ARBA00023136"/>
    </source>
</evidence>